<dbReference type="RefSeq" id="WP_269415844.1">
    <property type="nucleotide sequence ID" value="NZ_JAPWGL010000003.1"/>
</dbReference>
<organism evidence="2 3">
    <name type="scientific">Pedobacter rhodius</name>
    <dbReference type="NCBI Taxonomy" id="3004098"/>
    <lineage>
        <taxon>Bacteria</taxon>
        <taxon>Pseudomonadati</taxon>
        <taxon>Bacteroidota</taxon>
        <taxon>Sphingobacteriia</taxon>
        <taxon>Sphingobacteriales</taxon>
        <taxon>Sphingobacteriaceae</taxon>
        <taxon>Pedobacter</taxon>
    </lineage>
</organism>
<protein>
    <recommendedName>
        <fullName evidence="4">Carboxypeptidase-like regulatory domain-containing protein</fullName>
    </recommendedName>
</protein>
<dbReference type="SUPFAM" id="SSF49464">
    <property type="entry name" value="Carboxypeptidase regulatory domain-like"/>
    <property type="match status" value="1"/>
</dbReference>
<comment type="caution">
    <text evidence="2">The sequence shown here is derived from an EMBL/GenBank/DDBJ whole genome shotgun (WGS) entry which is preliminary data.</text>
</comment>
<keyword evidence="1" id="KW-0732">Signal</keyword>
<reference evidence="2" key="1">
    <citation type="submission" date="2022-12" db="EMBL/GenBank/DDBJ databases">
        <title>Genome sequence of SJ11.</title>
        <authorList>
            <person name="Woo H."/>
        </authorList>
    </citation>
    <scope>NUCLEOTIDE SEQUENCE</scope>
    <source>
        <strain evidence="2">SJ11</strain>
    </source>
</reference>
<evidence type="ECO:0000256" key="1">
    <source>
        <dbReference type="SAM" id="SignalP"/>
    </source>
</evidence>
<gene>
    <name evidence="2" type="ORF">O0931_12120</name>
</gene>
<feature type="chain" id="PRO_5047137124" description="Carboxypeptidase-like regulatory domain-containing protein" evidence="1">
    <location>
        <begin position="19"/>
        <end position="214"/>
    </location>
</feature>
<evidence type="ECO:0000313" key="2">
    <source>
        <dbReference type="EMBL" id="MCZ4224050.1"/>
    </source>
</evidence>
<dbReference type="InterPro" id="IPR008969">
    <property type="entry name" value="CarboxyPept-like_regulatory"/>
</dbReference>
<feature type="signal peptide" evidence="1">
    <location>
        <begin position="1"/>
        <end position="18"/>
    </location>
</feature>
<dbReference type="Proteomes" id="UP001144341">
    <property type="component" value="Unassembled WGS sequence"/>
</dbReference>
<name>A0ABT4KZ26_9SPHI</name>
<proteinExistence type="predicted"/>
<accession>A0ABT4KZ26</accession>
<evidence type="ECO:0000313" key="3">
    <source>
        <dbReference type="Proteomes" id="UP001144341"/>
    </source>
</evidence>
<evidence type="ECO:0008006" key="4">
    <source>
        <dbReference type="Google" id="ProtNLM"/>
    </source>
</evidence>
<keyword evidence="3" id="KW-1185">Reference proteome</keyword>
<sequence>MRYCVALICLFFSITAFAQQKPAQDKLIQFSGIITDIDSTNVIPYVTITNLSQKSKRVAADYRGYFTFIVNPGDTILFTAIGYKKFSTIIPESTPDSKYTIMVKLKAEVINLPTVRIFPWATTEEFTREFLSMKLADDDLAIAKKNLSRSSINGLIQTLPRDGGEISSQNYRYNFDRMINKNMVQTNPLLNPFAWGKLMQQIFDGDKKRSDNDE</sequence>
<dbReference type="EMBL" id="JAPWGL010000003">
    <property type="protein sequence ID" value="MCZ4224050.1"/>
    <property type="molecule type" value="Genomic_DNA"/>
</dbReference>